<evidence type="ECO:0000259" key="2">
    <source>
        <dbReference type="Pfam" id="PF13349"/>
    </source>
</evidence>
<dbReference type="Pfam" id="PF13349">
    <property type="entry name" value="DUF4097"/>
    <property type="match status" value="1"/>
</dbReference>
<feature type="region of interest" description="Disordered" evidence="1">
    <location>
        <begin position="261"/>
        <end position="280"/>
    </location>
</feature>
<accession>A0ABY9T9B8</accession>
<dbReference type="EMBL" id="CP134050">
    <property type="protein sequence ID" value="WNC16685.1"/>
    <property type="molecule type" value="Genomic_DNA"/>
</dbReference>
<dbReference type="Proteomes" id="UP001256827">
    <property type="component" value="Chromosome"/>
</dbReference>
<proteinExistence type="predicted"/>
<sequence>MGSWGKRLFGISLLLFVVGVSGLVWLFSKQEMFAVSLKPVDEQRTITETVKSLDLATDTVDVLIERSSQPSVSVRLVGEVDERQRYQLTSDISPDGKLTVAVTEQMHINMFFWGNGHLQLHVLLPDAAYDQIALKTETGDIRSMALQSRQARIRTSTGDIDLDGFSGERLEVQTETGDMRMQGIKAQVSVESSTGDVNKLELTELVHDADIRTDTGDVRISVEKKPSAARLELASDTGDVQADWPNLTYERREEQHVTATVGTGGPALSVRSSTGDIRIQ</sequence>
<protein>
    <submittedName>
        <fullName evidence="3">DUF4097 family beta strand repeat-containing protein</fullName>
    </submittedName>
</protein>
<reference evidence="3 4" key="1">
    <citation type="submission" date="2023-09" db="EMBL/GenBank/DDBJ databases">
        <title>Complete Genome and Methylome dissection of Bacillus brevis NEB573 original source of BbsI restriction endonuclease.</title>
        <authorList>
            <person name="Fomenkov A."/>
            <person name="Roberts R.D."/>
        </authorList>
    </citation>
    <scope>NUCLEOTIDE SEQUENCE [LARGE SCALE GENOMIC DNA]</scope>
    <source>
        <strain evidence="3 4">NEB573</strain>
    </source>
</reference>
<evidence type="ECO:0000256" key="1">
    <source>
        <dbReference type="SAM" id="MobiDB-lite"/>
    </source>
</evidence>
<gene>
    <name evidence="3" type="ORF">RGB73_10310</name>
</gene>
<evidence type="ECO:0000313" key="4">
    <source>
        <dbReference type="Proteomes" id="UP001256827"/>
    </source>
</evidence>
<keyword evidence="4" id="KW-1185">Reference proteome</keyword>
<dbReference type="RefSeq" id="WP_310771575.1">
    <property type="nucleotide sequence ID" value="NZ_CP134050.1"/>
</dbReference>
<feature type="compositionally biased region" description="Polar residues" evidence="1">
    <location>
        <begin position="270"/>
        <end position="280"/>
    </location>
</feature>
<evidence type="ECO:0000313" key="3">
    <source>
        <dbReference type="EMBL" id="WNC16685.1"/>
    </source>
</evidence>
<feature type="domain" description="DUF4097" evidence="2">
    <location>
        <begin position="51"/>
        <end position="198"/>
    </location>
</feature>
<organism evidence="3 4">
    <name type="scientific">Brevibacillus brevis</name>
    <name type="common">Bacillus brevis</name>
    <dbReference type="NCBI Taxonomy" id="1393"/>
    <lineage>
        <taxon>Bacteria</taxon>
        <taxon>Bacillati</taxon>
        <taxon>Bacillota</taxon>
        <taxon>Bacilli</taxon>
        <taxon>Bacillales</taxon>
        <taxon>Paenibacillaceae</taxon>
        <taxon>Brevibacillus</taxon>
    </lineage>
</organism>
<dbReference type="InterPro" id="IPR025164">
    <property type="entry name" value="Toastrack_DUF4097"/>
</dbReference>
<name>A0ABY9T9B8_BREBE</name>